<dbReference type="Proteomes" id="UP000055048">
    <property type="component" value="Unassembled WGS sequence"/>
</dbReference>
<keyword evidence="2" id="KW-1185">Reference proteome</keyword>
<comment type="caution">
    <text evidence="1">The sequence shown here is derived from an EMBL/GenBank/DDBJ whole genome shotgun (WGS) entry which is preliminary data.</text>
</comment>
<organism evidence="1 2">
    <name type="scientific">Trichinella murrelli</name>
    <dbReference type="NCBI Taxonomy" id="144512"/>
    <lineage>
        <taxon>Eukaryota</taxon>
        <taxon>Metazoa</taxon>
        <taxon>Ecdysozoa</taxon>
        <taxon>Nematoda</taxon>
        <taxon>Enoplea</taxon>
        <taxon>Dorylaimia</taxon>
        <taxon>Trichinellida</taxon>
        <taxon>Trichinellidae</taxon>
        <taxon>Trichinella</taxon>
    </lineage>
</organism>
<gene>
    <name evidence="1" type="ORF">T05_8186</name>
</gene>
<dbReference type="OrthoDB" id="5914356at2759"/>
<accession>A0A0V0UCV7</accession>
<proteinExistence type="predicted"/>
<name>A0A0V0UCV7_9BILA</name>
<reference evidence="1 2" key="1">
    <citation type="submission" date="2015-01" db="EMBL/GenBank/DDBJ databases">
        <title>Evolution of Trichinella species and genotypes.</title>
        <authorList>
            <person name="Korhonen P.K."/>
            <person name="Edoardo P."/>
            <person name="Giuseppe L.R."/>
            <person name="Gasser R.B."/>
        </authorList>
    </citation>
    <scope>NUCLEOTIDE SEQUENCE [LARGE SCALE GENOMIC DNA]</scope>
    <source>
        <strain evidence="1">ISS417</strain>
    </source>
</reference>
<protein>
    <submittedName>
        <fullName evidence="1">Uncharacterized protein</fullName>
    </submittedName>
</protein>
<dbReference type="EMBL" id="JYDJ01000028">
    <property type="protein sequence ID" value="KRX48467.1"/>
    <property type="molecule type" value="Genomic_DNA"/>
</dbReference>
<dbReference type="AlphaFoldDB" id="A0A0V0UCV7"/>
<evidence type="ECO:0000313" key="2">
    <source>
        <dbReference type="Proteomes" id="UP000055048"/>
    </source>
</evidence>
<evidence type="ECO:0000313" key="1">
    <source>
        <dbReference type="EMBL" id="KRX48467.1"/>
    </source>
</evidence>
<sequence length="134" mass="14569">MSTSKRIKPIPQLHNASFVPAPCCVKNKPLTQTLTAIKLLRGVAVGIHISHLAIFDLSKRRLTAAMRSKRTAKAGQSRSWTLGNDASYQLSPLDGIKKGPLMVTYLLDTVHHLLSDAFGAIGKLVATVYYCSPL</sequence>